<feature type="domain" description="Helicase ATP-binding" evidence="5">
    <location>
        <begin position="162"/>
        <end position="350"/>
    </location>
</feature>
<gene>
    <name evidence="7" type="ORF">I3J27_33995</name>
</gene>
<keyword evidence="8" id="KW-1185">Reference proteome</keyword>
<evidence type="ECO:0000256" key="1">
    <source>
        <dbReference type="ARBA" id="ARBA00022741"/>
    </source>
</evidence>
<reference evidence="7" key="1">
    <citation type="submission" date="2021-12" db="EMBL/GenBank/DDBJ databases">
        <title>Bradyrhizobium xenonodulans sp. nov.</title>
        <authorList>
            <person name="Claassens R."/>
            <person name="Venter S.N."/>
            <person name="Beukes C.W."/>
            <person name="Stepkowski T."/>
            <person name="Steenkamp E.T."/>
        </authorList>
    </citation>
    <scope>NUCLEOTIDE SEQUENCE</scope>
    <source>
        <strain evidence="7">14AB</strain>
    </source>
</reference>
<organism evidence="7 8">
    <name type="scientific">Bradyrhizobium xenonodulans</name>
    <dbReference type="NCBI Taxonomy" id="2736875"/>
    <lineage>
        <taxon>Bacteria</taxon>
        <taxon>Pseudomonadati</taxon>
        <taxon>Pseudomonadota</taxon>
        <taxon>Alphaproteobacteria</taxon>
        <taxon>Hyphomicrobiales</taxon>
        <taxon>Nitrobacteraceae</taxon>
        <taxon>Bradyrhizobium</taxon>
    </lineage>
</organism>
<keyword evidence="1" id="KW-0547">Nucleotide-binding</keyword>
<evidence type="ECO:0000313" key="7">
    <source>
        <dbReference type="EMBL" id="WBL77940.1"/>
    </source>
</evidence>
<evidence type="ECO:0000259" key="6">
    <source>
        <dbReference type="PROSITE" id="PS51194"/>
    </source>
</evidence>
<dbReference type="GO" id="GO:0004386">
    <property type="term" value="F:helicase activity"/>
    <property type="evidence" value="ECO:0007669"/>
    <property type="project" value="UniProtKB-KW"/>
</dbReference>
<dbReference type="Gene3D" id="3.40.50.300">
    <property type="entry name" value="P-loop containing nucleotide triphosphate hydrolases"/>
    <property type="match status" value="2"/>
</dbReference>
<accession>A0ABY7MHP2</accession>
<dbReference type="PROSITE" id="PS51194">
    <property type="entry name" value="HELICASE_CTER"/>
    <property type="match status" value="1"/>
</dbReference>
<dbReference type="InterPro" id="IPR027417">
    <property type="entry name" value="P-loop_NTPase"/>
</dbReference>
<dbReference type="NCBIfam" id="NF041063">
    <property type="entry name" value="DpdF"/>
    <property type="match status" value="1"/>
</dbReference>
<evidence type="ECO:0000256" key="4">
    <source>
        <dbReference type="ARBA" id="ARBA00023235"/>
    </source>
</evidence>
<dbReference type="Pfam" id="PF00271">
    <property type="entry name" value="Helicase_C"/>
    <property type="match status" value="1"/>
</dbReference>
<dbReference type="RefSeq" id="WP_270163231.1">
    <property type="nucleotide sequence ID" value="NZ_CP089391.1"/>
</dbReference>
<keyword evidence="7" id="KW-0378">Hydrolase</keyword>
<keyword evidence="7" id="KW-0347">Helicase</keyword>
<proteinExistence type="predicted"/>
<dbReference type="SMART" id="SM00487">
    <property type="entry name" value="DEXDc"/>
    <property type="match status" value="1"/>
</dbReference>
<dbReference type="SUPFAM" id="SSF52540">
    <property type="entry name" value="P-loop containing nucleoside triphosphate hydrolases"/>
    <property type="match status" value="1"/>
</dbReference>
<protein>
    <submittedName>
        <fullName evidence="7">DEAD/DEAH box helicase</fullName>
    </submittedName>
</protein>
<sequence length="855" mass="94900">MLTFDTLYDILAAWPSRAMPAVGSDGVFDRIRQILVRAISDGERIQMGDLMPLLRHVLRRHSIQTMTMARLRVPSTGEWPSRDRWAEFGIRAQAVATGQFLIEALPWSPAWMAETDTPLFEDAFGEGDVRLDWRRPIDPFLAEASGFGTYVSPGQREAVRSAFLLPSGETLIVSLPTGSGKSLVAQAPVLVRGLEGGLTICVVPTTALVLDQARQMAELLRARHPRGEIPALAWHANLTPDARLSIKSAIREGRQGILYCSPEAMTGALLPALYDAARDGLLSYLVLDEAHLVSQWGDGFRPAFQMLAGVRRGLLSACEGPGFRTILMSATLTPDTVETIDALFGPSHTIQMVASIHLRPEPQYWVHRENVDAIKDRKVLEAIRHAPRPFILYVTKRDDARRWLTILRREGFSRTECFHGETGDTDRRQIIDQWSRNAIDGIVATSAFGVGIDKRDVRTIIHAAVPETVDRFYQEVGRGGRDGRPSASILLCSEADREIADHLSAPALISEELAFERWSTMFAHAKRLDAMGSLLELDLDVVPPKLRQQSDYNASWNMRTLIMMARAKMIELESRPPEMISRAEDETEAAFDLRNEEHWARYFRQTVVSVLKSGHRNKSVFDQQIRDERSRSFDAAALNRKLLDDLLGGKIEISHLLDQLYRNHTPGRTLIVSTACGGCPVHREVGRKDLNYTEPLAYGIERVGPCDIGFFREQFPHLNIAAPVILTVPEPMDSSSMVKILGDLVATFGVREIAAPDAFRTGTPELGSLHTRASDGMLFMQSIEEEASRPSSYGVPRATLLCGGSVPPHILLLDRPLHVILAPASTPDPLHASRKLAETGTNVISLDQFKLGART</sequence>
<dbReference type="InterPro" id="IPR001650">
    <property type="entry name" value="Helicase_C-like"/>
</dbReference>
<evidence type="ECO:0000259" key="5">
    <source>
        <dbReference type="PROSITE" id="PS51192"/>
    </source>
</evidence>
<feature type="domain" description="Helicase C-terminal" evidence="6">
    <location>
        <begin position="375"/>
        <end position="529"/>
    </location>
</feature>
<keyword evidence="2" id="KW-0067">ATP-binding</keyword>
<dbReference type="EMBL" id="CP089391">
    <property type="protein sequence ID" value="WBL77940.1"/>
    <property type="molecule type" value="Genomic_DNA"/>
</dbReference>
<dbReference type="InterPro" id="IPR011545">
    <property type="entry name" value="DEAD/DEAH_box_helicase_dom"/>
</dbReference>
<keyword evidence="4" id="KW-0413">Isomerase</keyword>
<dbReference type="InterPro" id="IPR014001">
    <property type="entry name" value="Helicase_ATP-bd"/>
</dbReference>
<dbReference type="PANTHER" id="PTHR13710">
    <property type="entry name" value="DNA HELICASE RECQ FAMILY MEMBER"/>
    <property type="match status" value="1"/>
</dbReference>
<dbReference type="Proteomes" id="UP001179614">
    <property type="component" value="Chromosome"/>
</dbReference>
<evidence type="ECO:0000256" key="2">
    <source>
        <dbReference type="ARBA" id="ARBA00022840"/>
    </source>
</evidence>
<keyword evidence="3" id="KW-0238">DNA-binding</keyword>
<evidence type="ECO:0000313" key="8">
    <source>
        <dbReference type="Proteomes" id="UP001179614"/>
    </source>
</evidence>
<dbReference type="PANTHER" id="PTHR13710:SF153">
    <property type="entry name" value="RECQ-LIKE DNA HELICASE BLM"/>
    <property type="match status" value="1"/>
</dbReference>
<dbReference type="SMART" id="SM00490">
    <property type="entry name" value="HELICc"/>
    <property type="match status" value="1"/>
</dbReference>
<name>A0ABY7MHP2_9BRAD</name>
<dbReference type="PROSITE" id="PS51192">
    <property type="entry name" value="HELICASE_ATP_BIND_1"/>
    <property type="match status" value="1"/>
</dbReference>
<evidence type="ECO:0000256" key="3">
    <source>
        <dbReference type="ARBA" id="ARBA00023125"/>
    </source>
</evidence>
<dbReference type="Pfam" id="PF00270">
    <property type="entry name" value="DEAD"/>
    <property type="match status" value="1"/>
</dbReference>